<name>A0AAF0T8L3_SOLVR</name>
<sequence>MNPNWGTTATRMRDFTKMNLLESHGFEVEEDPHKLIDEIYKIFVIIGVAPWKRFRWKHEGKCLSSTDRLFICGKSGHKLRDYPLLATKERDATKMIFKGCIYHLGWVRNTGYETHILESVSVVNVFQEVFLDDLPGVHSGREIDFGIDLLPNTEPISIPPYLMAPAEVTELRE</sequence>
<keyword evidence="2" id="KW-1185">Reference proteome</keyword>
<reference evidence="1" key="1">
    <citation type="submission" date="2023-08" db="EMBL/GenBank/DDBJ databases">
        <title>A de novo genome assembly of Solanum verrucosum Schlechtendal, a Mexican diploid species geographically isolated from the other diploid A-genome species in potato relatives.</title>
        <authorList>
            <person name="Hosaka K."/>
        </authorList>
    </citation>
    <scope>NUCLEOTIDE SEQUENCE</scope>
    <source>
        <tissue evidence="1">Young leaves</tissue>
    </source>
</reference>
<dbReference type="Proteomes" id="UP001234989">
    <property type="component" value="Chromosome 1"/>
</dbReference>
<dbReference type="AlphaFoldDB" id="A0AAF0T8L3"/>
<protein>
    <submittedName>
        <fullName evidence="1">Uncharacterized protein</fullName>
    </submittedName>
</protein>
<gene>
    <name evidence="1" type="ORF">MTR67_002631</name>
</gene>
<evidence type="ECO:0000313" key="2">
    <source>
        <dbReference type="Proteomes" id="UP001234989"/>
    </source>
</evidence>
<proteinExistence type="predicted"/>
<accession>A0AAF0T8L3</accession>
<dbReference type="EMBL" id="CP133612">
    <property type="protein sequence ID" value="WMV09246.1"/>
    <property type="molecule type" value="Genomic_DNA"/>
</dbReference>
<organism evidence="1 2">
    <name type="scientific">Solanum verrucosum</name>
    <dbReference type="NCBI Taxonomy" id="315347"/>
    <lineage>
        <taxon>Eukaryota</taxon>
        <taxon>Viridiplantae</taxon>
        <taxon>Streptophyta</taxon>
        <taxon>Embryophyta</taxon>
        <taxon>Tracheophyta</taxon>
        <taxon>Spermatophyta</taxon>
        <taxon>Magnoliopsida</taxon>
        <taxon>eudicotyledons</taxon>
        <taxon>Gunneridae</taxon>
        <taxon>Pentapetalae</taxon>
        <taxon>asterids</taxon>
        <taxon>lamiids</taxon>
        <taxon>Solanales</taxon>
        <taxon>Solanaceae</taxon>
        <taxon>Solanoideae</taxon>
        <taxon>Solaneae</taxon>
        <taxon>Solanum</taxon>
    </lineage>
</organism>
<evidence type="ECO:0000313" key="1">
    <source>
        <dbReference type="EMBL" id="WMV09246.1"/>
    </source>
</evidence>